<evidence type="ECO:0000256" key="2">
    <source>
        <dbReference type="ARBA" id="ARBA00022490"/>
    </source>
</evidence>
<evidence type="ECO:0000256" key="3">
    <source>
        <dbReference type="ARBA" id="ARBA00022670"/>
    </source>
</evidence>
<dbReference type="EC" id="3.4.19.3" evidence="6"/>
<dbReference type="PANTHER" id="PTHR23402:SF1">
    <property type="entry name" value="PYROGLUTAMYL-PEPTIDASE I"/>
    <property type="match status" value="1"/>
</dbReference>
<keyword evidence="2" id="KW-0963">Cytoplasm</keyword>
<gene>
    <name evidence="7" type="ORF">SAMN05444583_102302</name>
</gene>
<dbReference type="RefSeq" id="WP_072751248.1">
    <property type="nucleotide sequence ID" value="NZ_FOAW01000002.1"/>
</dbReference>
<dbReference type="InterPro" id="IPR036440">
    <property type="entry name" value="Peptidase_C15-like_sf"/>
</dbReference>
<keyword evidence="4" id="KW-0378">Hydrolase</keyword>
<evidence type="ECO:0000256" key="6">
    <source>
        <dbReference type="PROSITE-ProRule" id="PRU10077"/>
    </source>
</evidence>
<dbReference type="AlphaFoldDB" id="A0A1H7I2H2"/>
<proteinExistence type="inferred from homology"/>
<dbReference type="InterPro" id="IPR033694">
    <property type="entry name" value="PGPEP1_Cys_AS"/>
</dbReference>
<dbReference type="OrthoDB" id="9779738at2"/>
<evidence type="ECO:0000313" key="8">
    <source>
        <dbReference type="Proteomes" id="UP000198677"/>
    </source>
</evidence>
<dbReference type="PANTHER" id="PTHR23402">
    <property type="entry name" value="PROTEASE FAMILY C15 PYROGLUTAMYL-PEPTIDASE I-RELATED"/>
    <property type="match status" value="1"/>
</dbReference>
<dbReference type="PIRSF" id="PIRSF015592">
    <property type="entry name" value="Prld-crbxl_pptds"/>
    <property type="match status" value="1"/>
</dbReference>
<comment type="catalytic activity">
    <reaction evidence="6">
        <text>Release of an N-terminal pyroglutamyl group from a polypeptide, the second amino acid generally not being Pro.</text>
        <dbReference type="EC" id="3.4.19.3"/>
    </reaction>
</comment>
<dbReference type="EMBL" id="FOAW01000002">
    <property type="protein sequence ID" value="SEK56628.1"/>
    <property type="molecule type" value="Genomic_DNA"/>
</dbReference>
<accession>A0A1H7I2H2</accession>
<protein>
    <recommendedName>
        <fullName evidence="6">Pyroglutamyl-peptidase I</fullName>
        <ecNumber evidence="6">3.4.19.3</ecNumber>
    </recommendedName>
</protein>
<dbReference type="CDD" id="cd00501">
    <property type="entry name" value="Peptidase_C15"/>
    <property type="match status" value="1"/>
</dbReference>
<dbReference type="GO" id="GO:0005829">
    <property type="term" value="C:cytosol"/>
    <property type="evidence" value="ECO:0007669"/>
    <property type="project" value="InterPro"/>
</dbReference>
<feature type="active site" evidence="6">
    <location>
        <position position="143"/>
    </location>
</feature>
<name>A0A1H7I2H2_9NOCA</name>
<keyword evidence="3" id="KW-0645">Protease</keyword>
<organism evidence="7 8">
    <name type="scientific">Rhodococcus maanshanensis</name>
    <dbReference type="NCBI Taxonomy" id="183556"/>
    <lineage>
        <taxon>Bacteria</taxon>
        <taxon>Bacillati</taxon>
        <taxon>Actinomycetota</taxon>
        <taxon>Actinomycetes</taxon>
        <taxon>Mycobacteriales</taxon>
        <taxon>Nocardiaceae</taxon>
        <taxon>Rhodococcus</taxon>
    </lineage>
</organism>
<dbReference type="GO" id="GO:0016920">
    <property type="term" value="F:pyroglutamyl-peptidase activity"/>
    <property type="evidence" value="ECO:0007669"/>
    <property type="project" value="UniProtKB-EC"/>
</dbReference>
<dbReference type="Proteomes" id="UP000198677">
    <property type="component" value="Unassembled WGS sequence"/>
</dbReference>
<sequence length="216" mass="22690">MSRVLVTGFGAYAEEADNPSGVIARRFDGQRIAGCDVFGRVLPVDTESVRGALANAIECSRPDVIVITGVAPGRTAPALERVAINVRDFPIPDTDGRTPIDEFVEPGAPAAYLSTLPVKAIVAGWRRAGIPGYVSNTAGTYLCNQTFYLARHLSRETSARVGMVHIPVVPSRAFEIGSPPPPSMSMDALEHAVSLAVSIAVQHDGADLRIGGGAIS</sequence>
<dbReference type="GO" id="GO:0006508">
    <property type="term" value="P:proteolysis"/>
    <property type="evidence" value="ECO:0007669"/>
    <property type="project" value="UniProtKB-KW"/>
</dbReference>
<comment type="similarity">
    <text evidence="1">Belongs to the peptidase C15 family.</text>
</comment>
<reference evidence="8" key="1">
    <citation type="submission" date="2016-10" db="EMBL/GenBank/DDBJ databases">
        <authorList>
            <person name="Varghese N."/>
            <person name="Submissions S."/>
        </authorList>
    </citation>
    <scope>NUCLEOTIDE SEQUENCE [LARGE SCALE GENOMIC DNA]</scope>
    <source>
        <strain evidence="8">DSM 44675</strain>
    </source>
</reference>
<dbReference type="InterPro" id="IPR000816">
    <property type="entry name" value="Peptidase_C15"/>
</dbReference>
<dbReference type="Pfam" id="PF01470">
    <property type="entry name" value="Peptidase_C15"/>
    <property type="match status" value="1"/>
</dbReference>
<dbReference type="PRINTS" id="PR00706">
    <property type="entry name" value="PYROGLUPTASE"/>
</dbReference>
<evidence type="ECO:0000313" key="7">
    <source>
        <dbReference type="EMBL" id="SEK56628.1"/>
    </source>
</evidence>
<evidence type="ECO:0000256" key="5">
    <source>
        <dbReference type="ARBA" id="ARBA00022807"/>
    </source>
</evidence>
<dbReference type="PROSITE" id="PS01334">
    <property type="entry name" value="PYRASE_CYS"/>
    <property type="match status" value="1"/>
</dbReference>
<evidence type="ECO:0000256" key="1">
    <source>
        <dbReference type="ARBA" id="ARBA00006641"/>
    </source>
</evidence>
<dbReference type="InterPro" id="IPR016125">
    <property type="entry name" value="Peptidase_C15-like"/>
</dbReference>
<evidence type="ECO:0000256" key="4">
    <source>
        <dbReference type="ARBA" id="ARBA00022801"/>
    </source>
</evidence>
<keyword evidence="5" id="KW-0788">Thiol protease</keyword>
<dbReference type="Gene3D" id="3.40.630.20">
    <property type="entry name" value="Peptidase C15, pyroglutamyl peptidase I-like"/>
    <property type="match status" value="1"/>
</dbReference>
<dbReference type="SUPFAM" id="SSF53182">
    <property type="entry name" value="Pyrrolidone carboxyl peptidase (pyroglutamate aminopeptidase)"/>
    <property type="match status" value="1"/>
</dbReference>
<keyword evidence="8" id="KW-1185">Reference proteome</keyword>